<dbReference type="EMBL" id="SEWG01000009">
    <property type="protein sequence ID" value="RYU86576.1"/>
    <property type="molecule type" value="Genomic_DNA"/>
</dbReference>
<dbReference type="RefSeq" id="WP_129878095.1">
    <property type="nucleotide sequence ID" value="NZ_SEWG01000009.1"/>
</dbReference>
<name>A0A4V1ZBE9_9SPHI</name>
<feature type="region of interest" description="Disordered" evidence="1">
    <location>
        <begin position="303"/>
        <end position="326"/>
    </location>
</feature>
<protein>
    <recommendedName>
        <fullName evidence="2">Alpha-2-macroglobulin domain-containing protein</fullName>
    </recommendedName>
</protein>
<proteinExistence type="predicted"/>
<evidence type="ECO:0000256" key="1">
    <source>
        <dbReference type="SAM" id="MobiDB-lite"/>
    </source>
</evidence>
<keyword evidence="4" id="KW-1185">Reference proteome</keyword>
<dbReference type="SMART" id="SM01360">
    <property type="entry name" value="A2M"/>
    <property type="match status" value="1"/>
</dbReference>
<gene>
    <name evidence="3" type="ORF">EWM62_18150</name>
</gene>
<dbReference type="SUPFAM" id="SSF56935">
    <property type="entry name" value="Porins"/>
    <property type="match status" value="1"/>
</dbReference>
<reference evidence="3 4" key="1">
    <citation type="submission" date="2019-02" db="EMBL/GenBank/DDBJ databases">
        <title>Bacterial novel species Mucilaginibacter sp. 17JY9-4 isolated from soil.</title>
        <authorList>
            <person name="Jung H.-Y."/>
        </authorList>
    </citation>
    <scope>NUCLEOTIDE SEQUENCE [LARGE SCALE GENOMIC DNA]</scope>
    <source>
        <strain evidence="3 4">17JY9-4</strain>
    </source>
</reference>
<dbReference type="GO" id="GO:0004866">
    <property type="term" value="F:endopeptidase inhibitor activity"/>
    <property type="evidence" value="ECO:0007669"/>
    <property type="project" value="InterPro"/>
</dbReference>
<sequence length="1949" mass="219543">MASLLKKLLPLLLLLTFCPSLLFAQRPLTKSRQSSFYTYIYKLNAADVSAFYKTSKNKPGEQLMHTLTDSFKTDKYWENTLPAGNYLKVHAENNVLKYTLIENHTAFVKLFGNNVEYRFALTDKQGNYLTKATALLNGKQVMYDDKSGTWHFKPSKDTSVLQIDYAGVSNFYSIIRYKYKPYSYKGVSANWFSRLWRSVKNIFHTPVNKYAPSPYTGFMVFNKPMYKPRDTVKFKAFALYEGSKRPVKYKNLIVKLVEDGDEDAKTIGTVNSYRDGGFEYSFVLADSLDLSLDENYRVKLMIPNSKPKNSADNDDEDDEDTDEKTDKVNTIISGTFKYEEYELKGIKFNTRLDKEENRPGNPMSVYLKATDQNDLPVADGRVTLTIIGDKLMSFTNSQLFVPDTLWVHKLTLDPVGETKVVIPDSIFPKADIGYSVHAAFLNADNELQEDEKQASFKYQRFNLNTKVVGDSLKIDYEEYGRQIKGMALVSALNADDDTLSATRLMLPGLVKINPNADNYAIETDSLEKTLEVSQFEASVAISGERTADSVFINIDNPRNLPLYYSVYAGGKLIDAGQGKSINYKQAYSKHKIIQFIVNYVWAGKAQQRQNSFAYNKDALNIAVKQPLSVYPGQKATTDIVVTDATGKPVANADITAWALTRKFTDYSVPFVPYLGKSYPAVKRGVGTINLLEKEIKGAFKLDWLRQSRRLGLDSIEYYRFTHPSNIYRIEEPGIDTITQVAPFVALKGDLLPVHVLYIDERPVYFSQAQQLQPYSFKVSPGLHSLRFRTANLNVRLDSIKVEPSKKLILSINADAYASTKMPDTLNTYEADLLNKYMVTIVNNFEGKRSVLTEEDRVFLLNASGAAGSNVLAGPLANNYAFYEHQGQKPQPFLAEPGYSYLFEPGFLKQKSILGAYPFSKKLLAATGATNHIQYVLTNKGADSLWQNYLDERSHNRWLFNNPAITENETGVLVIEQHQETNQQASFIKNIIIYKPDEADFMRVFPGNVTDFGRLAAGAYKIFFLLKDDNYDVKDNVKIKPNGTNYYTFDILPVNCKDSVSMRISNVISNRYDNIYRNDDNQIMNDALKLKEAFNEKYLTPNFTGLMSGQVTAADDKLPLPGVAVKVKGTSMGTQTDINGRFKLSVPAKGKLLFNFIGYYPKEVNIEQGKAIHIKLDVVSQSLSEVVVIGYGSQRKKYITGSVSTVYSEGLLMGRAAGVTITEGAPGAGPTIMIRGISSLSTGSKPLYVVDGEVTEGIKNINVDDIAEISVLKNAAGTALYGLRAANGVIIITTKRQKTGQASNATIPGSEQTLRRNFSDYAYWQPKLTTDENGKASFTTVFPDDITNWRTFVAGINGNRQSGFAENQVKSFRPLSANFIAPQFAVAGDEMSLIGKVMNYNAETATVNRSFIYNGKTLKKDALQVKNAKIDTLNITAAVTDSLTFEYSIKRDNGYFDGERRVVPVYKPGVKETKGVFEALNRDTTVTLKFDPALGPVIFRAEASMLPALADEAMRLREYKYLCNEQLASKLKGLLVEKRIKAQFNEPFKYEKNIGEIIKKLQENRKTSGAWGWWKDSSEELWISLHAVEALVDAKSMGYDVLLYAQKLTDYLVYQLESYNSRDKVTCLQILFKLKAKVDYPKYIAVIATERARSKTLSNYDRFKLMLLKQETGDAINIDSLLTITHKTLFGNIYWGDDSYRFFDNSIQQSILAYHIIKNDGKHLEILEKIRGYFLEQRKLGEWRNTYESALILETILPGVLNQAKKVLPATITVKGSDTKTITKFPYTDTLTVNQLTVNKTGSLPVYISGYQQFWNSAPQKVNKDFTVNSWFEKNGKNLSQLKAGEAVLLNVEVTAKGDGDYVMVEVPIPAGCSYQEKEQQWDNNEVHREHYKEKVSIFCSKLKQGTYTFTISLMPRYSGKYTFNPAKAELMYFPVFYGRDGMKNVVIGN</sequence>
<dbReference type="InterPro" id="IPR001599">
    <property type="entry name" value="Macroglobln_a2"/>
</dbReference>
<dbReference type="InterPro" id="IPR037066">
    <property type="entry name" value="Plug_dom_sf"/>
</dbReference>
<dbReference type="InterPro" id="IPR041246">
    <property type="entry name" value="Bact_MG10"/>
</dbReference>
<organism evidence="3 4">
    <name type="scientific">Mucilaginibacter terrigena</name>
    <dbReference type="NCBI Taxonomy" id="2492395"/>
    <lineage>
        <taxon>Bacteria</taxon>
        <taxon>Pseudomonadati</taxon>
        <taxon>Bacteroidota</taxon>
        <taxon>Sphingobacteriia</taxon>
        <taxon>Sphingobacteriales</taxon>
        <taxon>Sphingobacteriaceae</taxon>
        <taxon>Mucilaginibacter</taxon>
    </lineage>
</organism>
<dbReference type="PANTHER" id="PTHR40094">
    <property type="entry name" value="ALPHA-2-MACROGLOBULIN HOMOLOG"/>
    <property type="match status" value="1"/>
</dbReference>
<dbReference type="SUPFAM" id="SSF49464">
    <property type="entry name" value="Carboxypeptidase regulatory domain-like"/>
    <property type="match status" value="1"/>
</dbReference>
<dbReference type="Pfam" id="PF13715">
    <property type="entry name" value="CarbopepD_reg_2"/>
    <property type="match status" value="1"/>
</dbReference>
<dbReference type="Pfam" id="PF00207">
    <property type="entry name" value="A2M"/>
    <property type="match status" value="1"/>
</dbReference>
<evidence type="ECO:0000259" key="2">
    <source>
        <dbReference type="SMART" id="SM01360"/>
    </source>
</evidence>
<dbReference type="SUPFAM" id="SSF48239">
    <property type="entry name" value="Terpenoid cyclases/Protein prenyltransferases"/>
    <property type="match status" value="1"/>
</dbReference>
<dbReference type="InterPro" id="IPR008969">
    <property type="entry name" value="CarboxyPept-like_regulatory"/>
</dbReference>
<dbReference type="InterPro" id="IPR008930">
    <property type="entry name" value="Terpenoid_cyclase/PrenylTrfase"/>
</dbReference>
<dbReference type="Gene3D" id="1.50.10.20">
    <property type="match status" value="1"/>
</dbReference>
<dbReference type="OrthoDB" id="9767116at2"/>
<dbReference type="InterPro" id="IPR023997">
    <property type="entry name" value="TonB-dep_OMP_SusC/RagA_CS"/>
</dbReference>
<feature type="domain" description="Alpha-2-macroglobulin" evidence="2">
    <location>
        <begin position="1321"/>
        <end position="1410"/>
    </location>
</feature>
<dbReference type="NCBIfam" id="TIGR04057">
    <property type="entry name" value="SusC_RagA_signa"/>
    <property type="match status" value="1"/>
</dbReference>
<dbReference type="Pfam" id="PF17973">
    <property type="entry name" value="bMG10"/>
    <property type="match status" value="1"/>
</dbReference>
<evidence type="ECO:0000313" key="3">
    <source>
        <dbReference type="EMBL" id="RYU86576.1"/>
    </source>
</evidence>
<comment type="caution">
    <text evidence="3">The sequence shown here is derived from an EMBL/GenBank/DDBJ whole genome shotgun (WGS) entry which is preliminary data.</text>
</comment>
<dbReference type="Gene3D" id="2.60.40.1120">
    <property type="entry name" value="Carboxypeptidase-like, regulatory domain"/>
    <property type="match status" value="1"/>
</dbReference>
<dbReference type="Gene3D" id="2.170.130.10">
    <property type="entry name" value="TonB-dependent receptor, plug domain"/>
    <property type="match status" value="1"/>
</dbReference>
<accession>A0A4V1ZBE9</accession>
<dbReference type="Proteomes" id="UP000293331">
    <property type="component" value="Unassembled WGS sequence"/>
</dbReference>
<dbReference type="PANTHER" id="PTHR40094:SF1">
    <property type="entry name" value="UBIQUITIN DOMAIN-CONTAINING PROTEIN"/>
    <property type="match status" value="1"/>
</dbReference>
<dbReference type="Pfam" id="PF07715">
    <property type="entry name" value="Plug"/>
    <property type="match status" value="1"/>
</dbReference>
<dbReference type="InterPro" id="IPR051802">
    <property type="entry name" value="YfhM-like"/>
</dbReference>
<dbReference type="Gene3D" id="2.20.130.20">
    <property type="match status" value="1"/>
</dbReference>
<evidence type="ECO:0000313" key="4">
    <source>
        <dbReference type="Proteomes" id="UP000293331"/>
    </source>
</evidence>
<feature type="compositionally biased region" description="Acidic residues" evidence="1">
    <location>
        <begin position="312"/>
        <end position="323"/>
    </location>
</feature>
<dbReference type="InterPro" id="IPR012910">
    <property type="entry name" value="Plug_dom"/>
</dbReference>